<dbReference type="STRING" id="56857.A0A200PWV6"/>
<keyword evidence="3" id="KW-1185">Reference proteome</keyword>
<dbReference type="NCBIfam" id="TIGR02251">
    <property type="entry name" value="HIF-SF_euk"/>
    <property type="match status" value="1"/>
</dbReference>
<proteinExistence type="predicted"/>
<sequence length="334" mass="37722">MCEGEVMAELAQAEVVFAPNSTTTNKTLTVWRAVLNWLTFFFQVLLQLLRGTPSLFTSPRFLSFSDLRPRFLLSSSSSSSSSPAFTPLPVVELSHLDSPLPSHVSANDDEDDNPHDQRSIEKLTVVLDLDETLVSAFETSSLPPMILNQAKEAGLMCFELECVSLDKECDGKPKVNHVTVFQRPGLKEFLKQISEFADLVLFTAGLEGYARPLVDRIDIENLFKLRLYRPSTISTEYREHVKDLSCISRDLSRTVIVDNNPFSFLLQPLNGIPCVPFSAGQPHDEQLLEVLLPLLKHLSLQKDVRPILYDRFHMPEWFEKHGIPATNWTYTQGT</sequence>
<dbReference type="Proteomes" id="UP000195402">
    <property type="component" value="Unassembled WGS sequence"/>
</dbReference>
<accession>A0A200PWV6</accession>
<gene>
    <name evidence="2" type="ORF">BVC80_9093g40</name>
</gene>
<comment type="caution">
    <text evidence="2">The sequence shown here is derived from an EMBL/GenBank/DDBJ whole genome shotgun (WGS) entry which is preliminary data.</text>
</comment>
<dbReference type="InterPro" id="IPR011948">
    <property type="entry name" value="Dullard_phosphatase"/>
</dbReference>
<feature type="domain" description="FCP1 homology" evidence="1">
    <location>
        <begin position="118"/>
        <end position="298"/>
    </location>
</feature>
<dbReference type="OMA" id="WFEIECV"/>
<dbReference type="Gene3D" id="3.40.50.1000">
    <property type="entry name" value="HAD superfamily/HAD-like"/>
    <property type="match status" value="1"/>
</dbReference>
<dbReference type="AlphaFoldDB" id="A0A200PWV6"/>
<dbReference type="InterPro" id="IPR050365">
    <property type="entry name" value="TIM50"/>
</dbReference>
<protein>
    <submittedName>
        <fullName evidence="2">NLI interacting factor</fullName>
    </submittedName>
</protein>
<reference evidence="2 3" key="1">
    <citation type="journal article" date="2017" name="Mol. Plant">
        <title>The Genome of Medicinal Plant Macleaya cordata Provides New Insights into Benzylisoquinoline Alkaloids Metabolism.</title>
        <authorList>
            <person name="Liu X."/>
            <person name="Liu Y."/>
            <person name="Huang P."/>
            <person name="Ma Y."/>
            <person name="Qing Z."/>
            <person name="Tang Q."/>
            <person name="Cao H."/>
            <person name="Cheng P."/>
            <person name="Zheng Y."/>
            <person name="Yuan Z."/>
            <person name="Zhou Y."/>
            <person name="Liu J."/>
            <person name="Tang Z."/>
            <person name="Zhuo Y."/>
            <person name="Zhang Y."/>
            <person name="Yu L."/>
            <person name="Huang J."/>
            <person name="Yang P."/>
            <person name="Peng Q."/>
            <person name="Zhang J."/>
            <person name="Jiang W."/>
            <person name="Zhang Z."/>
            <person name="Lin K."/>
            <person name="Ro D.K."/>
            <person name="Chen X."/>
            <person name="Xiong X."/>
            <person name="Shang Y."/>
            <person name="Huang S."/>
            <person name="Zeng J."/>
        </authorList>
    </citation>
    <scope>NUCLEOTIDE SEQUENCE [LARGE SCALE GENOMIC DNA]</scope>
    <source>
        <strain evidence="3">cv. BLH2017</strain>
        <tissue evidence="2">Root</tissue>
    </source>
</reference>
<name>A0A200PWV6_MACCD</name>
<dbReference type="Pfam" id="PF03031">
    <property type="entry name" value="NIF"/>
    <property type="match status" value="1"/>
</dbReference>
<dbReference type="FunFam" id="3.40.50.1000:FF:000112">
    <property type="entry name" value="CTD small phosphatase-like protein 2"/>
    <property type="match status" value="1"/>
</dbReference>
<dbReference type="CDD" id="cd07521">
    <property type="entry name" value="HAD_FCP1-like"/>
    <property type="match status" value="1"/>
</dbReference>
<evidence type="ECO:0000259" key="1">
    <source>
        <dbReference type="PROSITE" id="PS50969"/>
    </source>
</evidence>
<dbReference type="PROSITE" id="PS50969">
    <property type="entry name" value="FCP1"/>
    <property type="match status" value="1"/>
</dbReference>
<dbReference type="SUPFAM" id="SSF56784">
    <property type="entry name" value="HAD-like"/>
    <property type="match status" value="1"/>
</dbReference>
<dbReference type="InterPro" id="IPR023214">
    <property type="entry name" value="HAD_sf"/>
</dbReference>
<evidence type="ECO:0000313" key="2">
    <source>
        <dbReference type="EMBL" id="OVA02698.1"/>
    </source>
</evidence>
<dbReference type="SMART" id="SM00577">
    <property type="entry name" value="CPDc"/>
    <property type="match status" value="1"/>
</dbReference>
<dbReference type="InterPro" id="IPR036412">
    <property type="entry name" value="HAD-like_sf"/>
</dbReference>
<organism evidence="2 3">
    <name type="scientific">Macleaya cordata</name>
    <name type="common">Five-seeded plume-poppy</name>
    <name type="synonym">Bocconia cordata</name>
    <dbReference type="NCBI Taxonomy" id="56857"/>
    <lineage>
        <taxon>Eukaryota</taxon>
        <taxon>Viridiplantae</taxon>
        <taxon>Streptophyta</taxon>
        <taxon>Embryophyta</taxon>
        <taxon>Tracheophyta</taxon>
        <taxon>Spermatophyta</taxon>
        <taxon>Magnoliopsida</taxon>
        <taxon>Ranunculales</taxon>
        <taxon>Papaveraceae</taxon>
        <taxon>Papaveroideae</taxon>
        <taxon>Macleaya</taxon>
    </lineage>
</organism>
<dbReference type="InParanoid" id="A0A200PWV6"/>
<dbReference type="EMBL" id="MVGT01003948">
    <property type="protein sequence ID" value="OVA02698.1"/>
    <property type="molecule type" value="Genomic_DNA"/>
</dbReference>
<dbReference type="PANTHER" id="PTHR12210">
    <property type="entry name" value="DULLARD PROTEIN PHOSPHATASE"/>
    <property type="match status" value="1"/>
</dbReference>
<dbReference type="InterPro" id="IPR004274">
    <property type="entry name" value="FCP1_dom"/>
</dbReference>
<evidence type="ECO:0000313" key="3">
    <source>
        <dbReference type="Proteomes" id="UP000195402"/>
    </source>
</evidence>
<dbReference type="GO" id="GO:0016791">
    <property type="term" value="F:phosphatase activity"/>
    <property type="evidence" value="ECO:0007669"/>
    <property type="project" value="InterPro"/>
</dbReference>
<dbReference type="FunCoup" id="A0A200PWV6">
    <property type="interactions" value="103"/>
</dbReference>
<dbReference type="OrthoDB" id="277011at2759"/>